<dbReference type="RefSeq" id="XP_002957167.1">
    <property type="nucleotide sequence ID" value="XM_002957121.1"/>
</dbReference>
<dbReference type="EMBL" id="GL378390">
    <property type="protein sequence ID" value="EFJ41821.1"/>
    <property type="molecule type" value="Genomic_DNA"/>
</dbReference>
<gene>
    <name evidence="2" type="ORF">VOLCADRAFT_107548</name>
</gene>
<feature type="compositionally biased region" description="Acidic residues" evidence="1">
    <location>
        <begin position="206"/>
        <end position="239"/>
    </location>
</feature>
<dbReference type="GeneID" id="9620657"/>
<dbReference type="AlphaFoldDB" id="D8UES0"/>
<name>D8UES0_VOLCA</name>
<protein>
    <submittedName>
        <fullName evidence="2">Uncharacterized protein</fullName>
    </submittedName>
</protein>
<dbReference type="OrthoDB" id="543460at2759"/>
<sequence>MPKRAAAALIASMANAKMAKKMSGPRVDSATGWRRRTLRLVDLCMKWDAEHVLCKAMRRWPVAALLEATESWTADMFALVARDWRIKKVARLLEAKGRAFTVECCAEWEPEFLQVFLPETDLVTARHVLAELYFKSDDKHLSPWECRQIVEQYGPKLRRKLLRKFSERDVTRVLRASPADESSDDDSEEEDEEDDSMDGFIVSGGADEDEEDVGDEAEGDDEDDEEEDSDNAGEDEEGDAALRGGAMPMDECEDEDSSDGDDVGEDVDSICWGTCRVPLILDLDGVCDVLNTAEFYLLTLTTWVMVAIRSGPAALFSLAFKLLCCSWNSISGELGVYGALITLFEQRQCHRLRRGFDLMVEVTQNVPVCSLFESLIPRDIADRGTCRKQGRFLFPRNCRFAAPYCWESFRPLGKAVLRGSLTGLIDH</sequence>
<dbReference type="Proteomes" id="UP000001058">
    <property type="component" value="Unassembled WGS sequence"/>
</dbReference>
<evidence type="ECO:0000313" key="3">
    <source>
        <dbReference type="Proteomes" id="UP000001058"/>
    </source>
</evidence>
<feature type="compositionally biased region" description="Acidic residues" evidence="1">
    <location>
        <begin position="181"/>
        <end position="197"/>
    </location>
</feature>
<evidence type="ECO:0000313" key="2">
    <source>
        <dbReference type="EMBL" id="EFJ41821.1"/>
    </source>
</evidence>
<dbReference type="InParanoid" id="D8UES0"/>
<reference evidence="2 3" key="1">
    <citation type="journal article" date="2010" name="Science">
        <title>Genomic analysis of organismal complexity in the multicellular green alga Volvox carteri.</title>
        <authorList>
            <person name="Prochnik S.E."/>
            <person name="Umen J."/>
            <person name="Nedelcu A.M."/>
            <person name="Hallmann A."/>
            <person name="Miller S.M."/>
            <person name="Nishii I."/>
            <person name="Ferris P."/>
            <person name="Kuo A."/>
            <person name="Mitros T."/>
            <person name="Fritz-Laylin L.K."/>
            <person name="Hellsten U."/>
            <person name="Chapman J."/>
            <person name="Simakov O."/>
            <person name="Rensing S.A."/>
            <person name="Terry A."/>
            <person name="Pangilinan J."/>
            <person name="Kapitonov V."/>
            <person name="Jurka J."/>
            <person name="Salamov A."/>
            <person name="Shapiro H."/>
            <person name="Schmutz J."/>
            <person name="Grimwood J."/>
            <person name="Lindquist E."/>
            <person name="Lucas S."/>
            <person name="Grigoriev I.V."/>
            <person name="Schmitt R."/>
            <person name="Kirk D."/>
            <person name="Rokhsar D.S."/>
        </authorList>
    </citation>
    <scope>NUCLEOTIDE SEQUENCE [LARGE SCALE GENOMIC DNA]</scope>
    <source>
        <strain evidence="3">f. Nagariensis / Eve</strain>
    </source>
</reference>
<proteinExistence type="predicted"/>
<keyword evidence="3" id="KW-1185">Reference proteome</keyword>
<feature type="region of interest" description="Disordered" evidence="1">
    <location>
        <begin position="174"/>
        <end position="264"/>
    </location>
</feature>
<evidence type="ECO:0000256" key="1">
    <source>
        <dbReference type="SAM" id="MobiDB-lite"/>
    </source>
</evidence>
<dbReference type="KEGG" id="vcn:VOLCADRAFT_107548"/>
<accession>D8UES0</accession>
<organism evidence="3">
    <name type="scientific">Volvox carteri f. nagariensis</name>
    <dbReference type="NCBI Taxonomy" id="3068"/>
    <lineage>
        <taxon>Eukaryota</taxon>
        <taxon>Viridiplantae</taxon>
        <taxon>Chlorophyta</taxon>
        <taxon>core chlorophytes</taxon>
        <taxon>Chlorophyceae</taxon>
        <taxon>CS clade</taxon>
        <taxon>Chlamydomonadales</taxon>
        <taxon>Volvocaceae</taxon>
        <taxon>Volvox</taxon>
    </lineage>
</organism>
<feature type="compositionally biased region" description="Acidic residues" evidence="1">
    <location>
        <begin position="250"/>
        <end position="264"/>
    </location>
</feature>